<keyword evidence="6" id="KW-0482">Metalloprotease</keyword>
<feature type="chain" id="PRO_5045342439" evidence="7">
    <location>
        <begin position="25"/>
        <end position="489"/>
    </location>
</feature>
<reference evidence="9 10" key="1">
    <citation type="submission" date="2020-03" db="EMBL/GenBank/DDBJ databases">
        <title>Genomic Encyclopedia of Type Strains, Phase IV (KMG-IV): sequencing the most valuable type-strain genomes for metagenomic binning, comparative biology and taxonomic classification.</title>
        <authorList>
            <person name="Goeker M."/>
        </authorList>
    </citation>
    <scope>NUCLEOTIDE SEQUENCE [LARGE SCALE GENOMIC DNA]</scope>
    <source>
        <strain evidence="9 10">DSM 103870</strain>
    </source>
</reference>
<comment type="caution">
    <text evidence="9">The sequence shown here is derived from an EMBL/GenBank/DDBJ whole genome shotgun (WGS) entry which is preliminary data.</text>
</comment>
<dbReference type="PANTHER" id="PTHR22726:SF1">
    <property type="entry name" value="METALLOENDOPEPTIDASE OMA1, MITOCHONDRIAL"/>
    <property type="match status" value="1"/>
</dbReference>
<evidence type="ECO:0000313" key="10">
    <source>
        <dbReference type="Proteomes" id="UP001429580"/>
    </source>
</evidence>
<keyword evidence="3" id="KW-0479">Metal-binding</keyword>
<evidence type="ECO:0000256" key="4">
    <source>
        <dbReference type="ARBA" id="ARBA00022801"/>
    </source>
</evidence>
<dbReference type="Pfam" id="PF01435">
    <property type="entry name" value="Peptidase_M48"/>
    <property type="match status" value="1"/>
</dbReference>
<dbReference type="InterPro" id="IPR051156">
    <property type="entry name" value="Mito/Outer_Membr_Metalloprot"/>
</dbReference>
<sequence>MQGISLQRSLPQLAAIMLTGMALASCAVSPVVEPPAVAAVPPAAPRITGVNQRAEREHQRLLAAFGGAYQAPAAQRMLDELASRLVPATERPDQHYRVTILDSPMVNAFALPTGNIYVTRGLLALANDASELAGVMAHEMAHVTASHATARDELEKQTDLISRVNVQVLKDPTRDEAFRASAQGTIAGFSREQELEADRIGIRTSARAGYDPYGSARFLEALDRNVRLGRSGSAQSSATASFMATHPSTPQRIALALRSAREVSAPGMGDKGRRAYLEAIDGIRWGEDPQNGDVRGRVFRHPRLGITFTAPEGFALDNSFQALMGVARNGELALRLDAVELPPSEQLDAFLSSGWIDGVSTESTTLTTINGLPAATGVARGKEWVFYLGAIRIDNTVFRLVVATRQRDTAVEQDFQTALGSLRRMTPAEIRAIKPLRIRIVAAAAGDTPETLAQRMIGVSQPLERFRVLNGLRPDEALVPGERYKVISE</sequence>
<comment type="cofactor">
    <cofactor evidence="1">
        <name>Zn(2+)</name>
        <dbReference type="ChEBI" id="CHEBI:29105"/>
    </cofactor>
</comment>
<evidence type="ECO:0000259" key="8">
    <source>
        <dbReference type="Pfam" id="PF01435"/>
    </source>
</evidence>
<evidence type="ECO:0000256" key="5">
    <source>
        <dbReference type="ARBA" id="ARBA00022833"/>
    </source>
</evidence>
<evidence type="ECO:0000256" key="7">
    <source>
        <dbReference type="SAM" id="SignalP"/>
    </source>
</evidence>
<keyword evidence="2 9" id="KW-0645">Protease</keyword>
<proteinExistence type="predicted"/>
<dbReference type="PANTHER" id="PTHR22726">
    <property type="entry name" value="METALLOENDOPEPTIDASE OMA1"/>
    <property type="match status" value="1"/>
</dbReference>
<feature type="domain" description="Peptidase M48" evidence="8">
    <location>
        <begin position="73"/>
        <end position="254"/>
    </location>
</feature>
<name>A0ABX0V3X0_9HYPH</name>
<accession>A0ABX0V3X0</accession>
<evidence type="ECO:0000256" key="6">
    <source>
        <dbReference type="ARBA" id="ARBA00023049"/>
    </source>
</evidence>
<keyword evidence="10" id="KW-1185">Reference proteome</keyword>
<dbReference type="GO" id="GO:0006508">
    <property type="term" value="P:proteolysis"/>
    <property type="evidence" value="ECO:0007669"/>
    <property type="project" value="UniProtKB-KW"/>
</dbReference>
<dbReference type="Gene3D" id="3.30.2010.10">
    <property type="entry name" value="Metalloproteases ('zincins'), catalytic domain"/>
    <property type="match status" value="1"/>
</dbReference>
<dbReference type="Proteomes" id="UP001429580">
    <property type="component" value="Unassembled WGS sequence"/>
</dbReference>
<keyword evidence="5" id="KW-0862">Zinc</keyword>
<dbReference type="EMBL" id="JAASQI010000011">
    <property type="protein sequence ID" value="NIJ59914.1"/>
    <property type="molecule type" value="Genomic_DNA"/>
</dbReference>
<feature type="signal peptide" evidence="7">
    <location>
        <begin position="1"/>
        <end position="24"/>
    </location>
</feature>
<keyword evidence="4" id="KW-0378">Hydrolase</keyword>
<evidence type="ECO:0000256" key="1">
    <source>
        <dbReference type="ARBA" id="ARBA00001947"/>
    </source>
</evidence>
<dbReference type="InterPro" id="IPR001915">
    <property type="entry name" value="Peptidase_M48"/>
</dbReference>
<dbReference type="RefSeq" id="WP_343042626.1">
    <property type="nucleotide sequence ID" value="NZ_JAASQI010000011.1"/>
</dbReference>
<evidence type="ECO:0000313" key="9">
    <source>
        <dbReference type="EMBL" id="NIJ59914.1"/>
    </source>
</evidence>
<protein>
    <submittedName>
        <fullName evidence="9">Zn-dependent protease</fullName>
    </submittedName>
</protein>
<evidence type="ECO:0000256" key="3">
    <source>
        <dbReference type="ARBA" id="ARBA00022723"/>
    </source>
</evidence>
<dbReference type="CDD" id="cd07324">
    <property type="entry name" value="M48C_Oma1-like"/>
    <property type="match status" value="1"/>
</dbReference>
<evidence type="ECO:0000256" key="2">
    <source>
        <dbReference type="ARBA" id="ARBA00022670"/>
    </source>
</evidence>
<organism evidence="9 10">
    <name type="scientific">Pseudochelatococcus lubricantis</name>
    <dbReference type="NCBI Taxonomy" id="1538102"/>
    <lineage>
        <taxon>Bacteria</taxon>
        <taxon>Pseudomonadati</taxon>
        <taxon>Pseudomonadota</taxon>
        <taxon>Alphaproteobacteria</taxon>
        <taxon>Hyphomicrobiales</taxon>
        <taxon>Chelatococcaceae</taxon>
        <taxon>Pseudochelatococcus</taxon>
    </lineage>
</organism>
<dbReference type="GO" id="GO:0008233">
    <property type="term" value="F:peptidase activity"/>
    <property type="evidence" value="ECO:0007669"/>
    <property type="project" value="UniProtKB-KW"/>
</dbReference>
<keyword evidence="7" id="KW-0732">Signal</keyword>
<gene>
    <name evidence="9" type="ORF">FHS82_003775</name>
</gene>